<proteinExistence type="predicted"/>
<dbReference type="PANTHER" id="PTHR42995">
    <property type="entry name" value="ACETYL-COENZYME A CARBOXYLASE CARBOXYL TRANSFERASE SUBUNIT BETA, CHLOROPLASTIC"/>
    <property type="match status" value="1"/>
</dbReference>
<evidence type="ECO:0000313" key="3">
    <source>
        <dbReference type="EMBL" id="MFC6645497.1"/>
    </source>
</evidence>
<evidence type="ECO:0000256" key="1">
    <source>
        <dbReference type="ARBA" id="ARBA00022679"/>
    </source>
</evidence>
<keyword evidence="4" id="KW-1185">Reference proteome</keyword>
<dbReference type="Gene3D" id="3.90.226.10">
    <property type="entry name" value="2-enoyl-CoA Hydratase, Chain A, domain 1"/>
    <property type="match status" value="1"/>
</dbReference>
<dbReference type="InterPro" id="IPR029045">
    <property type="entry name" value="ClpP/crotonase-like_dom_sf"/>
</dbReference>
<dbReference type="PROSITE" id="PS50980">
    <property type="entry name" value="COA_CT_NTER"/>
    <property type="match status" value="1"/>
</dbReference>
<dbReference type="NCBIfam" id="NF005530">
    <property type="entry name" value="PRK07189.1"/>
    <property type="match status" value="1"/>
</dbReference>
<evidence type="ECO:0000313" key="4">
    <source>
        <dbReference type="Proteomes" id="UP001596391"/>
    </source>
</evidence>
<dbReference type="InterPro" id="IPR034733">
    <property type="entry name" value="AcCoA_carboxyl_beta"/>
</dbReference>
<reference evidence="4" key="1">
    <citation type="journal article" date="2019" name="Int. J. Syst. Evol. Microbiol.">
        <title>The Global Catalogue of Microorganisms (GCM) 10K type strain sequencing project: providing services to taxonomists for standard genome sequencing and annotation.</title>
        <authorList>
            <consortium name="The Broad Institute Genomics Platform"/>
            <consortium name="The Broad Institute Genome Sequencing Center for Infectious Disease"/>
            <person name="Wu L."/>
            <person name="Ma J."/>
        </authorList>
    </citation>
    <scope>NUCLEOTIDE SEQUENCE [LARGE SCALE GENOMIC DNA]</scope>
    <source>
        <strain evidence="4">CGMCC 1.16026</strain>
    </source>
</reference>
<evidence type="ECO:0000259" key="2">
    <source>
        <dbReference type="PROSITE" id="PS50980"/>
    </source>
</evidence>
<dbReference type="Pfam" id="PF01039">
    <property type="entry name" value="Carboxyl_trans"/>
    <property type="match status" value="1"/>
</dbReference>
<dbReference type="SUPFAM" id="SSF52096">
    <property type="entry name" value="ClpP/crotonase"/>
    <property type="match status" value="1"/>
</dbReference>
<feature type="domain" description="CoA carboxyltransferase N-terminal" evidence="2">
    <location>
        <begin position="1"/>
        <end position="247"/>
    </location>
</feature>
<accession>A0ABW1Z7W9</accession>
<protein>
    <submittedName>
        <fullName evidence="3">Biotin-independent malonate decarboxylase subunit beta</fullName>
        <ecNumber evidence="3">4.1.1.88</ecNumber>
    </submittedName>
</protein>
<name>A0ABW1Z7W9_9BACT</name>
<dbReference type="RefSeq" id="WP_263371865.1">
    <property type="nucleotide sequence ID" value="NZ_JAGSYD010000003.1"/>
</dbReference>
<organism evidence="3 4">
    <name type="scientific">Granulicella cerasi</name>
    <dbReference type="NCBI Taxonomy" id="741063"/>
    <lineage>
        <taxon>Bacteria</taxon>
        <taxon>Pseudomonadati</taxon>
        <taxon>Acidobacteriota</taxon>
        <taxon>Terriglobia</taxon>
        <taxon>Terriglobales</taxon>
        <taxon>Acidobacteriaceae</taxon>
        <taxon>Granulicella</taxon>
    </lineage>
</organism>
<dbReference type="GO" id="GO:0016829">
    <property type="term" value="F:lyase activity"/>
    <property type="evidence" value="ECO:0007669"/>
    <property type="project" value="UniProtKB-KW"/>
</dbReference>
<dbReference type="NCBIfam" id="TIGR03133">
    <property type="entry name" value="malonate_beta"/>
    <property type="match status" value="1"/>
</dbReference>
<gene>
    <name evidence="3" type="ORF">ACFQBQ_07830</name>
</gene>
<dbReference type="EMBL" id="JBHSWI010000001">
    <property type="protein sequence ID" value="MFC6645497.1"/>
    <property type="molecule type" value="Genomic_DNA"/>
</dbReference>
<dbReference type="PANTHER" id="PTHR42995:SF1">
    <property type="entry name" value="MALONATE DECARBOXYLASE BETA SUBUNIT"/>
    <property type="match status" value="1"/>
</dbReference>
<dbReference type="EC" id="4.1.1.88" evidence="3"/>
<keyword evidence="3" id="KW-0456">Lyase</keyword>
<sequence length="270" mass="28030">MSGSFSNSAEFLELSARERTAALLDKGRPRVELLGPFDRIASPWLKLSGRVAQADDGVVVTRGFIAGMQAVVIAIEASFEGGSIGEVGGAKIATALQLAAGASLAGQTMPAVLLLETGGVRLNEANLGLAAIADIQRAILDLREHAPVVAVIAGPVGCFGGMSLAAALCTHIIGTRYARYGMNGPEVIEQEAGAAELNADDRELVWSIYGCSTRAAAGWIDALVPANTEALRDAVAASLKGELVQATRPSPAEQLASWRSNWEGADADHR</sequence>
<dbReference type="InterPro" id="IPR011762">
    <property type="entry name" value="COA_CT_N"/>
</dbReference>
<dbReference type="Proteomes" id="UP001596391">
    <property type="component" value="Unassembled WGS sequence"/>
</dbReference>
<keyword evidence="1" id="KW-0808">Transferase</keyword>
<dbReference type="InterPro" id="IPR017556">
    <property type="entry name" value="Malonate_beta"/>
</dbReference>
<comment type="caution">
    <text evidence="3">The sequence shown here is derived from an EMBL/GenBank/DDBJ whole genome shotgun (WGS) entry which is preliminary data.</text>
</comment>